<evidence type="ECO:0000313" key="1">
    <source>
        <dbReference type="EMBL" id="KAG9230571.1"/>
    </source>
</evidence>
<dbReference type="Gene3D" id="1.10.3210.10">
    <property type="entry name" value="Hypothetical protein af1432"/>
    <property type="match status" value="1"/>
</dbReference>
<evidence type="ECO:0000313" key="2">
    <source>
        <dbReference type="Proteomes" id="UP000824998"/>
    </source>
</evidence>
<organism evidence="1 2">
    <name type="scientific">Amylocarpus encephaloides</name>
    <dbReference type="NCBI Taxonomy" id="45428"/>
    <lineage>
        <taxon>Eukaryota</taxon>
        <taxon>Fungi</taxon>
        <taxon>Dikarya</taxon>
        <taxon>Ascomycota</taxon>
        <taxon>Pezizomycotina</taxon>
        <taxon>Leotiomycetes</taxon>
        <taxon>Helotiales</taxon>
        <taxon>Helotiales incertae sedis</taxon>
        <taxon>Amylocarpus</taxon>
    </lineage>
</organism>
<dbReference type="Proteomes" id="UP000824998">
    <property type="component" value="Unassembled WGS sequence"/>
</dbReference>
<name>A0A9P7YBF9_9HELO</name>
<dbReference type="EMBL" id="MU251661">
    <property type="protein sequence ID" value="KAG9230571.1"/>
    <property type="molecule type" value="Genomic_DNA"/>
</dbReference>
<protein>
    <submittedName>
        <fullName evidence="1">Uncharacterized protein</fullName>
    </submittedName>
</protein>
<dbReference type="AlphaFoldDB" id="A0A9P7YBF9"/>
<gene>
    <name evidence="1" type="ORF">BJ875DRAFT_519769</name>
</gene>
<keyword evidence="2" id="KW-1185">Reference proteome</keyword>
<dbReference type="OrthoDB" id="2378324at2759"/>
<dbReference type="PANTHER" id="PTHR35569">
    <property type="entry name" value="CYANAMIDE HYDRATASE DDI2-RELATED"/>
    <property type="match status" value="1"/>
</dbReference>
<accession>A0A9P7YBF9</accession>
<dbReference type="PANTHER" id="PTHR35569:SF1">
    <property type="entry name" value="CYANAMIDE HYDRATASE DDI2-RELATED"/>
    <property type="match status" value="1"/>
</dbReference>
<comment type="caution">
    <text evidence="1">The sequence shown here is derived from an EMBL/GenBank/DDBJ whole genome shotgun (WGS) entry which is preliminary data.</text>
</comment>
<reference evidence="1" key="1">
    <citation type="journal article" date="2021" name="IMA Fungus">
        <title>Genomic characterization of three marine fungi, including Emericellopsis atlantica sp. nov. with signatures of a generalist lifestyle and marine biomass degradation.</title>
        <authorList>
            <person name="Hagestad O.C."/>
            <person name="Hou L."/>
            <person name="Andersen J.H."/>
            <person name="Hansen E.H."/>
            <person name="Altermark B."/>
            <person name="Li C."/>
            <person name="Kuhnert E."/>
            <person name="Cox R.J."/>
            <person name="Crous P.W."/>
            <person name="Spatafora J.W."/>
            <person name="Lail K."/>
            <person name="Amirebrahimi M."/>
            <person name="Lipzen A."/>
            <person name="Pangilinan J."/>
            <person name="Andreopoulos W."/>
            <person name="Hayes R.D."/>
            <person name="Ng V."/>
            <person name="Grigoriev I.V."/>
            <person name="Jackson S.A."/>
            <person name="Sutton T.D.S."/>
            <person name="Dobson A.D.W."/>
            <person name="Rama T."/>
        </authorList>
    </citation>
    <scope>NUCLEOTIDE SEQUENCE</scope>
    <source>
        <strain evidence="1">TRa018bII</strain>
    </source>
</reference>
<proteinExistence type="predicted"/>
<sequence length="228" mass="25892">MTSKFPTRLLASIEVPDTPLITKAIAYARENSDDFTFNHVMRSWLFGERVAAANPALKDRDQEVHAISAILQDLGWSFNQQLISKDKRFEVDGANAARAFLIQEGEKSKWDKHRLQLVWDTIALHAIPSIWMYKEIEAQAASTGIFVDFQGPEKSPGGVLTRIEWDSVNKEFPLLNFREAVKNISCGFCLTKPDTTYDSFPREFGEAFVPGYKPRTFIETVWQGAEDN</sequence>